<feature type="transmembrane region" description="Helical" evidence="1">
    <location>
        <begin position="21"/>
        <end position="40"/>
    </location>
</feature>
<evidence type="ECO:0000256" key="1">
    <source>
        <dbReference type="SAM" id="Phobius"/>
    </source>
</evidence>
<organism evidence="3 4">
    <name type="scientific">Toxocara canis</name>
    <name type="common">Canine roundworm</name>
    <dbReference type="NCBI Taxonomy" id="6265"/>
    <lineage>
        <taxon>Eukaryota</taxon>
        <taxon>Metazoa</taxon>
        <taxon>Ecdysozoa</taxon>
        <taxon>Nematoda</taxon>
        <taxon>Chromadorea</taxon>
        <taxon>Rhabditida</taxon>
        <taxon>Spirurina</taxon>
        <taxon>Ascaridomorpha</taxon>
        <taxon>Ascaridoidea</taxon>
        <taxon>Toxocaridae</taxon>
        <taxon>Toxocara</taxon>
    </lineage>
</organism>
<protein>
    <submittedName>
        <fullName evidence="4">Transmembrane protein</fullName>
    </submittedName>
</protein>
<gene>
    <name evidence="2" type="ORF">TCNE_LOCUS19658</name>
</gene>
<dbReference type="WBParaSite" id="TCNE_0001966201-mRNA-1">
    <property type="protein sequence ID" value="TCNE_0001966201-mRNA-1"/>
    <property type="gene ID" value="TCNE_0001966201"/>
</dbReference>
<accession>A0A183VFY8</accession>
<dbReference type="EMBL" id="UYWY01027268">
    <property type="protein sequence ID" value="VDM50979.1"/>
    <property type="molecule type" value="Genomic_DNA"/>
</dbReference>
<proteinExistence type="predicted"/>
<keyword evidence="1" id="KW-0812">Transmembrane</keyword>
<evidence type="ECO:0000313" key="2">
    <source>
        <dbReference type="EMBL" id="VDM50979.1"/>
    </source>
</evidence>
<evidence type="ECO:0000313" key="4">
    <source>
        <dbReference type="WBParaSite" id="TCNE_0001966201-mRNA-1"/>
    </source>
</evidence>
<keyword evidence="3" id="KW-1185">Reference proteome</keyword>
<sequence length="155" mass="17294">MCCCSSCVYDGKDAGVGDSSEWGSCYTLLSVFLLLAVLYAQGRVNPLLPVFHSPKEDPCNSVFFAQLAGRVDLLTLDVVVFDLSERSLKQFHFYTALHHKQSSHNAFFGIYSIRSELLSKLGEFKTSASVRLQFGIVNIGAVQLTEIEYWIGVWQ</sequence>
<reference evidence="4" key="1">
    <citation type="submission" date="2016-06" db="UniProtKB">
        <authorList>
            <consortium name="WormBaseParasite"/>
        </authorList>
    </citation>
    <scope>IDENTIFICATION</scope>
</reference>
<name>A0A183VFY8_TOXCA</name>
<dbReference type="Proteomes" id="UP000050794">
    <property type="component" value="Unassembled WGS sequence"/>
</dbReference>
<keyword evidence="1" id="KW-1133">Transmembrane helix</keyword>
<keyword evidence="1" id="KW-0472">Membrane</keyword>
<evidence type="ECO:0000313" key="3">
    <source>
        <dbReference type="Proteomes" id="UP000050794"/>
    </source>
</evidence>
<reference evidence="2 3" key="2">
    <citation type="submission" date="2018-11" db="EMBL/GenBank/DDBJ databases">
        <authorList>
            <consortium name="Pathogen Informatics"/>
        </authorList>
    </citation>
    <scope>NUCLEOTIDE SEQUENCE [LARGE SCALE GENOMIC DNA]</scope>
</reference>
<dbReference type="AlphaFoldDB" id="A0A183VFY8"/>